<dbReference type="PANTHER" id="PTHR46115">
    <property type="entry name" value="THIOREDOXIN-LIKE PROTEIN 1"/>
    <property type="match status" value="1"/>
</dbReference>
<reference evidence="5 6" key="1">
    <citation type="journal article" date="2020" name="ISME J.">
        <title>Uncovering the hidden diversity of litter-decomposition mechanisms in mushroom-forming fungi.</title>
        <authorList>
            <person name="Floudas D."/>
            <person name="Bentzer J."/>
            <person name="Ahren D."/>
            <person name="Johansson T."/>
            <person name="Persson P."/>
            <person name="Tunlid A."/>
        </authorList>
    </citation>
    <scope>NUCLEOTIDE SEQUENCE [LARGE SCALE GENOMIC DNA]</scope>
    <source>
        <strain evidence="5 6">CBS 406.79</strain>
    </source>
</reference>
<feature type="domain" description="Thioredoxin" evidence="4">
    <location>
        <begin position="1"/>
        <end position="125"/>
    </location>
</feature>
<dbReference type="Gene3D" id="3.40.30.10">
    <property type="entry name" value="Glutaredoxin"/>
    <property type="match status" value="1"/>
</dbReference>
<protein>
    <recommendedName>
        <fullName evidence="4">Thioredoxin domain-containing protein</fullName>
    </recommendedName>
</protein>
<evidence type="ECO:0000256" key="1">
    <source>
        <dbReference type="ARBA" id="ARBA00023157"/>
    </source>
</evidence>
<dbReference type="Pfam" id="PF13414">
    <property type="entry name" value="TPR_11"/>
    <property type="match status" value="1"/>
</dbReference>
<organism evidence="5 6">
    <name type="scientific">Collybiopsis confluens</name>
    <dbReference type="NCBI Taxonomy" id="2823264"/>
    <lineage>
        <taxon>Eukaryota</taxon>
        <taxon>Fungi</taxon>
        <taxon>Dikarya</taxon>
        <taxon>Basidiomycota</taxon>
        <taxon>Agaricomycotina</taxon>
        <taxon>Agaricomycetes</taxon>
        <taxon>Agaricomycetidae</taxon>
        <taxon>Agaricales</taxon>
        <taxon>Marasmiineae</taxon>
        <taxon>Omphalotaceae</taxon>
        <taxon>Collybiopsis</taxon>
    </lineage>
</organism>
<dbReference type="EMBL" id="JAACJN010000058">
    <property type="protein sequence ID" value="KAF5381421.1"/>
    <property type="molecule type" value="Genomic_DNA"/>
</dbReference>
<dbReference type="InterPro" id="IPR013766">
    <property type="entry name" value="Thioredoxin_domain"/>
</dbReference>
<gene>
    <name evidence="5" type="ORF">D9757_009034</name>
</gene>
<dbReference type="SUPFAM" id="SSF52833">
    <property type="entry name" value="Thioredoxin-like"/>
    <property type="match status" value="1"/>
</dbReference>
<dbReference type="PROSITE" id="PS51352">
    <property type="entry name" value="THIOREDOXIN_2"/>
    <property type="match status" value="1"/>
</dbReference>
<dbReference type="Proteomes" id="UP000518752">
    <property type="component" value="Unassembled WGS sequence"/>
</dbReference>
<keyword evidence="2" id="KW-0802">TPR repeat</keyword>
<comment type="caution">
    <text evidence="5">The sequence shown here is derived from an EMBL/GenBank/DDBJ whole genome shotgun (WGS) entry which is preliminary data.</text>
</comment>
<dbReference type="Gene3D" id="1.25.40.10">
    <property type="entry name" value="Tetratricopeptide repeat domain"/>
    <property type="match status" value="1"/>
</dbReference>
<dbReference type="GO" id="GO:0006950">
    <property type="term" value="P:response to stress"/>
    <property type="evidence" value="ECO:0007669"/>
    <property type="project" value="UniProtKB-ARBA"/>
</dbReference>
<evidence type="ECO:0000313" key="6">
    <source>
        <dbReference type="Proteomes" id="UP000518752"/>
    </source>
</evidence>
<dbReference type="InterPro" id="IPR019734">
    <property type="entry name" value="TPR_rpt"/>
</dbReference>
<evidence type="ECO:0000256" key="2">
    <source>
        <dbReference type="PROSITE-ProRule" id="PRU00339"/>
    </source>
</evidence>
<dbReference type="SUPFAM" id="SSF48452">
    <property type="entry name" value="TPR-like"/>
    <property type="match status" value="1"/>
</dbReference>
<dbReference type="OrthoDB" id="2121326at2759"/>
<feature type="compositionally biased region" description="Basic and acidic residues" evidence="3">
    <location>
        <begin position="150"/>
        <end position="165"/>
    </location>
</feature>
<dbReference type="AlphaFoldDB" id="A0A8H5HD99"/>
<proteinExistence type="predicted"/>
<evidence type="ECO:0000259" key="4">
    <source>
        <dbReference type="PROSITE" id="PS51352"/>
    </source>
</evidence>
<dbReference type="PRINTS" id="PR00421">
    <property type="entry name" value="THIOREDOXIN"/>
</dbReference>
<evidence type="ECO:0000256" key="3">
    <source>
        <dbReference type="SAM" id="MobiDB-lite"/>
    </source>
</evidence>
<feature type="region of interest" description="Disordered" evidence="3">
    <location>
        <begin position="143"/>
        <end position="165"/>
    </location>
</feature>
<dbReference type="PROSITE" id="PS50005">
    <property type="entry name" value="TPR"/>
    <property type="match status" value="1"/>
</dbReference>
<keyword evidence="1" id="KW-1015">Disulfide bond</keyword>
<feature type="repeat" description="TPR" evidence="2">
    <location>
        <begin position="154"/>
        <end position="187"/>
    </location>
</feature>
<sequence length="309" mass="33819">MTGSPNGKSPIPGCGSPIEIESVSEWNSILRHAYASNQTVIVDFHAEWCQPCKVIAPIYSNLATQNPFTYFLRVDVDGNRTRAIAAKYSISAMPTFIVIKGQGDGNRNGTGTGTGKGEVVEKLQGADPQGLARITSTHASHAYAPSSNLDSKEAEKAKDQGNDLFRKRQYGPAVEAYSKAIELSPNSAVLYANRALSYYKWVQSAREGADTPDARMKLRVKQLEDAMKVTDMEEKWGKGWVRMAEALVESICDESLVKVKDELRAEGKRHSLLGAEEALQNAIGLSEGKPKIEAQAMLEDVKKRLETLT</sequence>
<accession>A0A8H5HD99</accession>
<evidence type="ECO:0000313" key="5">
    <source>
        <dbReference type="EMBL" id="KAF5381421.1"/>
    </source>
</evidence>
<keyword evidence="6" id="KW-1185">Reference proteome</keyword>
<dbReference type="InterPro" id="IPR011990">
    <property type="entry name" value="TPR-like_helical_dom_sf"/>
</dbReference>
<dbReference type="Pfam" id="PF00085">
    <property type="entry name" value="Thioredoxin"/>
    <property type="match status" value="1"/>
</dbReference>
<name>A0A8H5HD99_9AGAR</name>
<dbReference type="InterPro" id="IPR036249">
    <property type="entry name" value="Thioredoxin-like_sf"/>
</dbReference>
<dbReference type="CDD" id="cd02947">
    <property type="entry name" value="TRX_family"/>
    <property type="match status" value="1"/>
</dbReference>